<reference evidence="2 3" key="1">
    <citation type="submission" date="2015-08" db="EMBL/GenBank/DDBJ databases">
        <title>Next Generation Sequencing and Analysis of the Genome of Puccinia sorghi L Schw, the Causal Agent of Maize Common Rust.</title>
        <authorList>
            <person name="Rochi L."/>
            <person name="Burguener G."/>
            <person name="Darino M."/>
            <person name="Turjanski A."/>
            <person name="Kreff E."/>
            <person name="Dieguez M.J."/>
            <person name="Sacco F."/>
        </authorList>
    </citation>
    <scope>NUCLEOTIDE SEQUENCE [LARGE SCALE GENOMIC DNA]</scope>
    <source>
        <strain evidence="2 3">RO10H11247</strain>
    </source>
</reference>
<keyword evidence="3" id="KW-1185">Reference proteome</keyword>
<comment type="caution">
    <text evidence="2">The sequence shown here is derived from an EMBL/GenBank/DDBJ whole genome shotgun (WGS) entry which is preliminary data.</text>
</comment>
<dbReference type="Proteomes" id="UP000037035">
    <property type="component" value="Unassembled WGS sequence"/>
</dbReference>
<gene>
    <name evidence="2" type="ORF">VP01_1591g1</name>
</gene>
<evidence type="ECO:0000259" key="1">
    <source>
        <dbReference type="Pfam" id="PF07539"/>
    </source>
</evidence>
<dbReference type="VEuPathDB" id="FungiDB:VP01_1591g1"/>
<feature type="domain" description="U3 small nucleolar RNA-associated protein 20 N-terminal" evidence="1">
    <location>
        <begin position="174"/>
        <end position="252"/>
    </location>
</feature>
<dbReference type="STRING" id="27349.A0A0L6VHG7"/>
<proteinExistence type="predicted"/>
<evidence type="ECO:0000313" key="3">
    <source>
        <dbReference type="Proteomes" id="UP000037035"/>
    </source>
</evidence>
<sequence>MVAGSKITAEMNPDHQVSPRRFQVSKLNHIFNTVIYFLVTNKNSARLTSPLGIHQNQRMAQFGQRTSLNSDLENFEVSQTQDDSIQLNKLAQVCLFLIVHPQVNNSNRNYQLVCLEVCKSAYIANLIQGWLPTSLEISRSTQCQLLEPAFCLHRLLTVSLIRSQKDFTGFSNRFDSTSLESYFKRRLTAFSHLNNSKDDFDFCSALTPKEWELLIQHSLFQIRDPDELSLQGSAASALCRFLELAESNQDGQFQMTHGSYVARPEESVALKAGNHPTGGPYCLPCCVSRCKEKKVNYLI</sequence>
<organism evidence="2 3">
    <name type="scientific">Puccinia sorghi</name>
    <dbReference type="NCBI Taxonomy" id="27349"/>
    <lineage>
        <taxon>Eukaryota</taxon>
        <taxon>Fungi</taxon>
        <taxon>Dikarya</taxon>
        <taxon>Basidiomycota</taxon>
        <taxon>Pucciniomycotina</taxon>
        <taxon>Pucciniomycetes</taxon>
        <taxon>Pucciniales</taxon>
        <taxon>Pucciniaceae</taxon>
        <taxon>Puccinia</taxon>
    </lineage>
</organism>
<accession>A0A0L6VHG7</accession>
<protein>
    <recommendedName>
        <fullName evidence="1">U3 small nucleolar RNA-associated protein 20 N-terminal domain-containing protein</fullName>
    </recommendedName>
</protein>
<dbReference type="OrthoDB" id="360653at2759"/>
<dbReference type="EMBL" id="LAVV01006383">
    <property type="protein sequence ID" value="KNZ60221.1"/>
    <property type="molecule type" value="Genomic_DNA"/>
</dbReference>
<dbReference type="InterPro" id="IPR011430">
    <property type="entry name" value="UTP20_N"/>
</dbReference>
<dbReference type="AlphaFoldDB" id="A0A0L6VHG7"/>
<evidence type="ECO:0000313" key="2">
    <source>
        <dbReference type="EMBL" id="KNZ60221.1"/>
    </source>
</evidence>
<dbReference type="Pfam" id="PF07539">
    <property type="entry name" value="UTP20_N"/>
    <property type="match status" value="1"/>
</dbReference>
<name>A0A0L6VHG7_9BASI</name>